<dbReference type="InterPro" id="IPR016186">
    <property type="entry name" value="C-type_lectin-like/link_sf"/>
</dbReference>
<dbReference type="InterPro" id="IPR050976">
    <property type="entry name" value="Snaclec"/>
</dbReference>
<dbReference type="InterPro" id="IPR016187">
    <property type="entry name" value="CTDL_fold"/>
</dbReference>
<dbReference type="CDD" id="cd00037">
    <property type="entry name" value="CLECT"/>
    <property type="match status" value="1"/>
</dbReference>
<keyword evidence="3" id="KW-1185">Reference proteome</keyword>
<evidence type="ECO:0000313" key="4">
    <source>
        <dbReference type="WBParaSite" id="ACRNAN_scaffold346.g17472.t1"/>
    </source>
</evidence>
<dbReference type="SUPFAM" id="SSF56436">
    <property type="entry name" value="C-type lectin-like"/>
    <property type="match status" value="1"/>
</dbReference>
<protein>
    <submittedName>
        <fullName evidence="4">C-type lectin domain-containing protein</fullName>
    </submittedName>
</protein>
<dbReference type="PANTHER" id="PTHR22991:SF40">
    <property type="entry name" value="PROTEIN CBG13490"/>
    <property type="match status" value="1"/>
</dbReference>
<dbReference type="Proteomes" id="UP000887540">
    <property type="component" value="Unplaced"/>
</dbReference>
<accession>A0A914DRP8</accession>
<dbReference type="PANTHER" id="PTHR22991">
    <property type="entry name" value="PROTEIN CBG13490"/>
    <property type="match status" value="1"/>
</dbReference>
<evidence type="ECO:0000313" key="3">
    <source>
        <dbReference type="Proteomes" id="UP000887540"/>
    </source>
</evidence>
<organism evidence="3 4">
    <name type="scientific">Acrobeloides nanus</name>
    <dbReference type="NCBI Taxonomy" id="290746"/>
    <lineage>
        <taxon>Eukaryota</taxon>
        <taxon>Metazoa</taxon>
        <taxon>Ecdysozoa</taxon>
        <taxon>Nematoda</taxon>
        <taxon>Chromadorea</taxon>
        <taxon>Rhabditida</taxon>
        <taxon>Tylenchina</taxon>
        <taxon>Cephalobomorpha</taxon>
        <taxon>Cephaloboidea</taxon>
        <taxon>Cephalobidae</taxon>
        <taxon>Acrobeloides</taxon>
    </lineage>
</organism>
<evidence type="ECO:0000259" key="2">
    <source>
        <dbReference type="PROSITE" id="PS50041"/>
    </source>
</evidence>
<reference evidence="4" key="1">
    <citation type="submission" date="2022-11" db="UniProtKB">
        <authorList>
            <consortium name="WormBaseParasite"/>
        </authorList>
    </citation>
    <scope>IDENTIFICATION</scope>
</reference>
<dbReference type="Gene3D" id="3.10.100.10">
    <property type="entry name" value="Mannose-Binding Protein A, subunit A"/>
    <property type="match status" value="1"/>
</dbReference>
<dbReference type="WBParaSite" id="ACRNAN_scaffold346.g17472.t1">
    <property type="protein sequence ID" value="ACRNAN_scaffold346.g17472.t1"/>
    <property type="gene ID" value="ACRNAN_scaffold346.g17472"/>
</dbReference>
<evidence type="ECO:0000256" key="1">
    <source>
        <dbReference type="ARBA" id="ARBA00023157"/>
    </source>
</evidence>
<feature type="domain" description="C-type lectin" evidence="2">
    <location>
        <begin position="1"/>
        <end position="80"/>
    </location>
</feature>
<name>A0A914DRP8_9BILA</name>
<dbReference type="InterPro" id="IPR001304">
    <property type="entry name" value="C-type_lectin-like"/>
</dbReference>
<keyword evidence="1" id="KW-1015">Disulfide bond</keyword>
<proteinExistence type="predicted"/>
<dbReference type="PROSITE" id="PS50041">
    <property type="entry name" value="C_TYPE_LECTIN_2"/>
    <property type="match status" value="1"/>
</dbReference>
<sequence>TKGHLVAIHNSFVNAFFTGILQQYGLSNIWLGALANSDFGVIYDYEYWNDLTAFDYDNFATNPPTHAETYLTMNNTGKWDVVTNKNMLLPFICQSPQQKEL</sequence>
<dbReference type="AlphaFoldDB" id="A0A914DRP8"/>